<evidence type="ECO:0000313" key="1">
    <source>
        <dbReference type="EMBL" id="RDC60029.1"/>
    </source>
</evidence>
<dbReference type="EMBL" id="QBKA01000002">
    <property type="protein sequence ID" value="RDC60029.1"/>
    <property type="molecule type" value="Genomic_DNA"/>
</dbReference>
<sequence>MIEPAESRKDEAPVEAILQEELDQGDLARGTIAPVLGHLLASTDNSMFSDEIVVRVRTMIEHVAAQMLRVHAETLEVEEARQFAIDHAAPFGAQLARDPALLHHVHALALEWQLSFRLEARSAIDLVLCPLLQSLIAADDESVAETAMALLAAQARFTQAQRRMELPLSELPGDLLHRTLANFSDIVGDTQKAEARIRDSMDERTSRLGLLSRVTANMGPGARAALNVQHSGAALFLTALADLSGQTREVVVASTGERQLARLALGLRAAGLRPSEIEKQFMCVHPDFALPEGFEHLRVDRAATMIAQAGGGHSAP</sequence>
<dbReference type="OrthoDB" id="7390251at2"/>
<evidence type="ECO:0000313" key="2">
    <source>
        <dbReference type="Proteomes" id="UP000253727"/>
    </source>
</evidence>
<dbReference type="RefSeq" id="WP_115366271.1">
    <property type="nucleotide sequence ID" value="NZ_QBKA01000002.1"/>
</dbReference>
<reference evidence="1 2" key="1">
    <citation type="submission" date="2018-04" db="EMBL/GenBank/DDBJ databases">
        <title>Altererythrobacter sp. HME9302 genome sequencing and assembly.</title>
        <authorList>
            <person name="Kang H."/>
            <person name="Kim H."/>
            <person name="Joh K."/>
        </authorList>
    </citation>
    <scope>NUCLEOTIDE SEQUENCE [LARGE SCALE GENOMIC DNA]</scope>
    <source>
        <strain evidence="1 2">HME9302</strain>
    </source>
</reference>
<dbReference type="AlphaFoldDB" id="A0A369QAT6"/>
<organism evidence="1 2">
    <name type="scientific">Alteripontixanthobacter maritimus</name>
    <dbReference type="NCBI Taxonomy" id="2161824"/>
    <lineage>
        <taxon>Bacteria</taxon>
        <taxon>Pseudomonadati</taxon>
        <taxon>Pseudomonadota</taxon>
        <taxon>Alphaproteobacteria</taxon>
        <taxon>Sphingomonadales</taxon>
        <taxon>Erythrobacteraceae</taxon>
        <taxon>Alteripontixanthobacter</taxon>
    </lineage>
</organism>
<keyword evidence="2" id="KW-1185">Reference proteome</keyword>
<name>A0A369QAT6_9SPHN</name>
<gene>
    <name evidence="1" type="ORF">HME9302_01228</name>
</gene>
<accession>A0A369QAT6</accession>
<dbReference type="Proteomes" id="UP000253727">
    <property type="component" value="Unassembled WGS sequence"/>
</dbReference>
<proteinExistence type="predicted"/>
<protein>
    <recommendedName>
        <fullName evidence="3">DUF2336 domain-containing protein</fullName>
    </recommendedName>
</protein>
<comment type="caution">
    <text evidence="1">The sequence shown here is derived from an EMBL/GenBank/DDBJ whole genome shotgun (WGS) entry which is preliminary data.</text>
</comment>
<evidence type="ECO:0008006" key="3">
    <source>
        <dbReference type="Google" id="ProtNLM"/>
    </source>
</evidence>